<dbReference type="Pfam" id="PF02700">
    <property type="entry name" value="PurS"/>
    <property type="match status" value="1"/>
</dbReference>
<dbReference type="InterPro" id="IPR003850">
    <property type="entry name" value="PurS"/>
</dbReference>
<evidence type="ECO:0000256" key="5">
    <source>
        <dbReference type="ARBA" id="ARBA00022840"/>
    </source>
</evidence>
<dbReference type="EMBL" id="CASHTH010001079">
    <property type="protein sequence ID" value="CAI8011077.1"/>
    <property type="molecule type" value="Genomic_DNA"/>
</dbReference>
<dbReference type="PANTHER" id="PTHR34696">
    <property type="entry name" value="PHOSPHORIBOSYLFORMYLGLYCINAMIDINE SYNTHASE SUBUNIT PURS"/>
    <property type="match status" value="1"/>
</dbReference>
<evidence type="ECO:0000256" key="4">
    <source>
        <dbReference type="ARBA" id="ARBA00022755"/>
    </source>
</evidence>
<keyword evidence="1" id="KW-0963">Cytoplasm</keyword>
<organism evidence="6 7">
    <name type="scientific">Geodia barretti</name>
    <name type="common">Barrett's horny sponge</name>
    <dbReference type="NCBI Taxonomy" id="519541"/>
    <lineage>
        <taxon>Eukaryota</taxon>
        <taxon>Metazoa</taxon>
        <taxon>Porifera</taxon>
        <taxon>Demospongiae</taxon>
        <taxon>Heteroscleromorpha</taxon>
        <taxon>Tetractinellida</taxon>
        <taxon>Astrophorina</taxon>
        <taxon>Geodiidae</taxon>
        <taxon>Geodia</taxon>
    </lineage>
</organism>
<gene>
    <name evidence="6" type="ORF">GBAR_LOCUS7207</name>
</gene>
<dbReference type="GO" id="GO:0006164">
    <property type="term" value="P:purine nucleotide biosynthetic process"/>
    <property type="evidence" value="ECO:0007669"/>
    <property type="project" value="UniProtKB-KW"/>
</dbReference>
<dbReference type="GO" id="GO:0016874">
    <property type="term" value="F:ligase activity"/>
    <property type="evidence" value="ECO:0007669"/>
    <property type="project" value="UniProtKB-KW"/>
</dbReference>
<keyword evidence="2" id="KW-0436">Ligase</keyword>
<dbReference type="SUPFAM" id="SSF82697">
    <property type="entry name" value="PurS-like"/>
    <property type="match status" value="1"/>
</dbReference>
<keyword evidence="3" id="KW-0547">Nucleotide-binding</keyword>
<dbReference type="NCBIfam" id="TIGR00302">
    <property type="entry name" value="phosphoribosylformylglycinamidine synthase subunit PurS"/>
    <property type="match status" value="1"/>
</dbReference>
<dbReference type="Proteomes" id="UP001174909">
    <property type="component" value="Unassembled WGS sequence"/>
</dbReference>
<dbReference type="Gene3D" id="3.30.1280.10">
    <property type="entry name" value="Phosphoribosylformylglycinamidine synthase subunit PurS"/>
    <property type="match status" value="1"/>
</dbReference>
<dbReference type="AlphaFoldDB" id="A0AA35RHG0"/>
<evidence type="ECO:0000313" key="7">
    <source>
        <dbReference type="Proteomes" id="UP001174909"/>
    </source>
</evidence>
<name>A0AA35RHG0_GEOBA</name>
<comment type="caution">
    <text evidence="6">The sequence shown here is derived from an EMBL/GenBank/DDBJ whole genome shotgun (WGS) entry which is preliminary data.</text>
</comment>
<dbReference type="InterPro" id="IPR036604">
    <property type="entry name" value="PurS-like_sf"/>
</dbReference>
<keyword evidence="4" id="KW-0658">Purine biosynthesis</keyword>
<evidence type="ECO:0000256" key="3">
    <source>
        <dbReference type="ARBA" id="ARBA00022741"/>
    </source>
</evidence>
<dbReference type="PANTHER" id="PTHR34696:SF1">
    <property type="entry name" value="PHOSPHORIBOSYLFORMYLGLYCINAMIDINE SYNTHASE SUBUNIT PURS"/>
    <property type="match status" value="1"/>
</dbReference>
<evidence type="ECO:0000313" key="6">
    <source>
        <dbReference type="EMBL" id="CAI8011077.1"/>
    </source>
</evidence>
<evidence type="ECO:0000256" key="2">
    <source>
        <dbReference type="ARBA" id="ARBA00022598"/>
    </source>
</evidence>
<protein>
    <submittedName>
        <fullName evidence="6">Phosphoribosylformylglycinamidine synthase subunit PurS</fullName>
    </submittedName>
</protein>
<keyword evidence="7" id="KW-1185">Reference proteome</keyword>
<proteinExistence type="predicted"/>
<evidence type="ECO:0000256" key="1">
    <source>
        <dbReference type="ARBA" id="ARBA00022490"/>
    </source>
</evidence>
<keyword evidence="5" id="KW-0067">ATP-binding</keyword>
<reference evidence="6" key="1">
    <citation type="submission" date="2023-03" db="EMBL/GenBank/DDBJ databases">
        <authorList>
            <person name="Steffen K."/>
            <person name="Cardenas P."/>
        </authorList>
    </citation>
    <scope>NUCLEOTIDE SEQUENCE</scope>
</reference>
<sequence length="57" mass="6511">MGHGDAQDARIGKYLELRVNGKGKQSVEESVNRMCRELLSNPVIEDYRFELEEVVSD</sequence>
<accession>A0AA35RHG0</accession>
<dbReference type="GO" id="GO:0005524">
    <property type="term" value="F:ATP binding"/>
    <property type="evidence" value="ECO:0007669"/>
    <property type="project" value="UniProtKB-KW"/>
</dbReference>